<name>A0A5B7EI75_PORTR</name>
<evidence type="ECO:0000313" key="1">
    <source>
        <dbReference type="EMBL" id="MPC32967.1"/>
    </source>
</evidence>
<dbReference type="AlphaFoldDB" id="A0A5B7EI75"/>
<reference evidence="1 2" key="1">
    <citation type="submission" date="2019-05" db="EMBL/GenBank/DDBJ databases">
        <title>Another draft genome of Portunus trituberculatus and its Hox gene families provides insights of decapod evolution.</title>
        <authorList>
            <person name="Jeong J.-H."/>
            <person name="Song I."/>
            <person name="Kim S."/>
            <person name="Choi T."/>
            <person name="Kim D."/>
            <person name="Ryu S."/>
            <person name="Kim W."/>
        </authorList>
    </citation>
    <scope>NUCLEOTIDE SEQUENCE [LARGE SCALE GENOMIC DNA]</scope>
    <source>
        <tissue evidence="1">Muscle</tissue>
    </source>
</reference>
<sequence length="47" mass="5308">MLTNIRMVAFQYLDKNEYDTSTVGKCSSGVIAELEKGYKIRTDSEDS</sequence>
<comment type="caution">
    <text evidence="1">The sequence shown here is derived from an EMBL/GenBank/DDBJ whole genome shotgun (WGS) entry which is preliminary data.</text>
</comment>
<dbReference type="Proteomes" id="UP000324222">
    <property type="component" value="Unassembled WGS sequence"/>
</dbReference>
<gene>
    <name evidence="1" type="ORF">E2C01_026305</name>
</gene>
<dbReference type="EMBL" id="VSRR010002732">
    <property type="protein sequence ID" value="MPC32967.1"/>
    <property type="molecule type" value="Genomic_DNA"/>
</dbReference>
<accession>A0A5B7EI75</accession>
<proteinExistence type="predicted"/>
<keyword evidence="2" id="KW-1185">Reference proteome</keyword>
<protein>
    <submittedName>
        <fullName evidence="1">Uncharacterized protein</fullName>
    </submittedName>
</protein>
<organism evidence="1 2">
    <name type="scientific">Portunus trituberculatus</name>
    <name type="common">Swimming crab</name>
    <name type="synonym">Neptunus trituberculatus</name>
    <dbReference type="NCBI Taxonomy" id="210409"/>
    <lineage>
        <taxon>Eukaryota</taxon>
        <taxon>Metazoa</taxon>
        <taxon>Ecdysozoa</taxon>
        <taxon>Arthropoda</taxon>
        <taxon>Crustacea</taxon>
        <taxon>Multicrustacea</taxon>
        <taxon>Malacostraca</taxon>
        <taxon>Eumalacostraca</taxon>
        <taxon>Eucarida</taxon>
        <taxon>Decapoda</taxon>
        <taxon>Pleocyemata</taxon>
        <taxon>Brachyura</taxon>
        <taxon>Eubrachyura</taxon>
        <taxon>Portunoidea</taxon>
        <taxon>Portunidae</taxon>
        <taxon>Portuninae</taxon>
        <taxon>Portunus</taxon>
    </lineage>
</organism>
<evidence type="ECO:0000313" key="2">
    <source>
        <dbReference type="Proteomes" id="UP000324222"/>
    </source>
</evidence>